<proteinExistence type="predicted"/>
<feature type="transmembrane region" description="Helical" evidence="1">
    <location>
        <begin position="181"/>
        <end position="200"/>
    </location>
</feature>
<dbReference type="PANTHER" id="PTHR39430:SF1">
    <property type="entry name" value="PROTEASE"/>
    <property type="match status" value="1"/>
</dbReference>
<feature type="transmembrane region" description="Helical" evidence="1">
    <location>
        <begin position="126"/>
        <end position="144"/>
    </location>
</feature>
<reference evidence="4" key="1">
    <citation type="submission" date="2016-11" db="EMBL/GenBank/DDBJ databases">
        <authorList>
            <person name="Varghese N."/>
            <person name="Submissions S."/>
        </authorList>
    </citation>
    <scope>NUCLEOTIDE SEQUENCE [LARGE SCALE GENOMIC DNA]</scope>
    <source>
        <strain evidence="4">DSM 22623</strain>
    </source>
</reference>
<dbReference type="EMBL" id="FQYP01000001">
    <property type="protein sequence ID" value="SHI37246.1"/>
    <property type="molecule type" value="Genomic_DNA"/>
</dbReference>
<accession>A0A1M6ALA3</accession>
<dbReference type="GO" id="GO:0004175">
    <property type="term" value="F:endopeptidase activity"/>
    <property type="evidence" value="ECO:0007669"/>
    <property type="project" value="UniProtKB-ARBA"/>
</dbReference>
<keyword evidence="4" id="KW-1185">Reference proteome</keyword>
<dbReference type="OrthoDB" id="324900at2"/>
<gene>
    <name evidence="3" type="ORF">SAMN04488508_101353</name>
</gene>
<dbReference type="GO" id="GO:0080120">
    <property type="term" value="P:CAAX-box protein maturation"/>
    <property type="evidence" value="ECO:0007669"/>
    <property type="project" value="UniProtKB-ARBA"/>
</dbReference>
<sequence length="286" mass="32137">MENKHIGWIRVLLLIIPYFFIVGGFQLIGAWVAGIQIDPPNVVKSSGQQLITSSFNLLGNFLLLWIFMRFVDKEKFVSLGFHIKNRGKEIVGGIVLGAFIMGFAYVTLLLLSEIEFVKLTFSIRELFISILIFLIVAIVEEVLLRGYVLRNFMISFNKYIALILSSAIFALLHGFNPNISWFSMVVLFLAGLLLGISYVYTKNLWFPIALHFSWNFFQTHFGFNVSGLDMYSIIETQIVENNLLNGGAFGFEGSIFSVIAEIGGIIAIGYYFAKKVSVIPTPDTNA</sequence>
<evidence type="ECO:0000313" key="4">
    <source>
        <dbReference type="Proteomes" id="UP000184432"/>
    </source>
</evidence>
<keyword evidence="1" id="KW-0472">Membrane</keyword>
<dbReference type="InterPro" id="IPR003675">
    <property type="entry name" value="Rce1/LyrA-like_dom"/>
</dbReference>
<evidence type="ECO:0000259" key="2">
    <source>
        <dbReference type="Pfam" id="PF02517"/>
    </source>
</evidence>
<feature type="transmembrane region" description="Helical" evidence="1">
    <location>
        <begin position="254"/>
        <end position="273"/>
    </location>
</feature>
<dbReference type="Pfam" id="PF02517">
    <property type="entry name" value="Rce1-like"/>
    <property type="match status" value="1"/>
</dbReference>
<dbReference type="PANTHER" id="PTHR39430">
    <property type="entry name" value="MEMBRANE-ASSOCIATED PROTEASE-RELATED"/>
    <property type="match status" value="1"/>
</dbReference>
<keyword evidence="1" id="KW-1133">Transmembrane helix</keyword>
<feature type="transmembrane region" description="Helical" evidence="1">
    <location>
        <begin position="156"/>
        <end position="175"/>
    </location>
</feature>
<feature type="transmembrane region" description="Helical" evidence="1">
    <location>
        <begin position="12"/>
        <end position="37"/>
    </location>
</feature>
<name>A0A1M6ALA3_9FLAO</name>
<evidence type="ECO:0000313" key="3">
    <source>
        <dbReference type="EMBL" id="SHI37246.1"/>
    </source>
</evidence>
<dbReference type="STRING" id="570521.SAMN04488508_101353"/>
<keyword evidence="1" id="KW-0812">Transmembrane</keyword>
<protein>
    <recommendedName>
        <fullName evidence="2">CAAX prenyl protease 2/Lysostaphin resistance protein A-like domain-containing protein</fullName>
    </recommendedName>
</protein>
<feature type="transmembrane region" description="Helical" evidence="1">
    <location>
        <begin position="49"/>
        <end position="70"/>
    </location>
</feature>
<dbReference type="RefSeq" id="WP_073313003.1">
    <property type="nucleotide sequence ID" value="NZ_FQYP01000001.1"/>
</dbReference>
<feature type="domain" description="CAAX prenyl protease 2/Lysostaphin resistance protein A-like" evidence="2">
    <location>
        <begin position="126"/>
        <end position="217"/>
    </location>
</feature>
<evidence type="ECO:0000256" key="1">
    <source>
        <dbReference type="SAM" id="Phobius"/>
    </source>
</evidence>
<dbReference type="AlphaFoldDB" id="A0A1M6ALA3"/>
<dbReference type="Proteomes" id="UP000184432">
    <property type="component" value="Unassembled WGS sequence"/>
</dbReference>
<organism evidence="3 4">
    <name type="scientific">Aquimarina spongiae</name>
    <dbReference type="NCBI Taxonomy" id="570521"/>
    <lineage>
        <taxon>Bacteria</taxon>
        <taxon>Pseudomonadati</taxon>
        <taxon>Bacteroidota</taxon>
        <taxon>Flavobacteriia</taxon>
        <taxon>Flavobacteriales</taxon>
        <taxon>Flavobacteriaceae</taxon>
        <taxon>Aquimarina</taxon>
    </lineage>
</organism>
<feature type="transmembrane region" description="Helical" evidence="1">
    <location>
        <begin position="90"/>
        <end position="111"/>
    </location>
</feature>